<organism evidence="1 2">
    <name type="scientific">Zymoseptoria tritici ST99CH_1E4</name>
    <dbReference type="NCBI Taxonomy" id="1276532"/>
    <lineage>
        <taxon>Eukaryota</taxon>
        <taxon>Fungi</taxon>
        <taxon>Dikarya</taxon>
        <taxon>Ascomycota</taxon>
        <taxon>Pezizomycotina</taxon>
        <taxon>Dothideomycetes</taxon>
        <taxon>Dothideomycetidae</taxon>
        <taxon>Mycosphaerellales</taxon>
        <taxon>Mycosphaerellaceae</taxon>
        <taxon>Zymoseptoria</taxon>
    </lineage>
</organism>
<accession>A0A2H1H8N2</accession>
<proteinExistence type="predicted"/>
<evidence type="ECO:0000313" key="1">
    <source>
        <dbReference type="EMBL" id="SMR62196.1"/>
    </source>
</evidence>
<reference evidence="2" key="1">
    <citation type="submission" date="2017-05" db="EMBL/GenBank/DDBJ databases">
        <authorList>
            <person name="Song R."/>
            <person name="Chenine A.L."/>
            <person name="Ruprecht R.M."/>
        </authorList>
    </citation>
    <scope>NUCLEOTIDE SEQUENCE [LARGE SCALE GENOMIC DNA]</scope>
</reference>
<gene>
    <name evidence="1" type="ORF">ZT1E4_G11509</name>
</gene>
<name>A0A2H1H8N2_ZYMTR</name>
<sequence>MRTHWSSNKAGDSLAHNLVSDIKYFNISGLNTPKNPKFFLVQSLVKRGFRARNLALFVKELKDRNMLKPRTSKDAEIDPIKRSVEALTPEQYLEILECIYNKVYTAEAWAGVHESTPAPGLAPS</sequence>
<protein>
    <submittedName>
        <fullName evidence="1">Uncharacterized protein</fullName>
    </submittedName>
</protein>
<evidence type="ECO:0000313" key="2">
    <source>
        <dbReference type="Proteomes" id="UP000245764"/>
    </source>
</evidence>
<dbReference type="EMBL" id="LT854265">
    <property type="protein sequence ID" value="SMR62196.1"/>
    <property type="molecule type" value="Genomic_DNA"/>
</dbReference>
<dbReference type="AlphaFoldDB" id="A0A2H1H8N2"/>
<dbReference type="Proteomes" id="UP000245764">
    <property type="component" value="Chromosome 13"/>
</dbReference>